<organism evidence="2 3">
    <name type="scientific">Cajanus cajan</name>
    <name type="common">Pigeon pea</name>
    <name type="synonym">Cajanus indicus</name>
    <dbReference type="NCBI Taxonomy" id="3821"/>
    <lineage>
        <taxon>Eukaryota</taxon>
        <taxon>Viridiplantae</taxon>
        <taxon>Streptophyta</taxon>
        <taxon>Embryophyta</taxon>
        <taxon>Tracheophyta</taxon>
        <taxon>Spermatophyta</taxon>
        <taxon>Magnoliopsida</taxon>
        <taxon>eudicotyledons</taxon>
        <taxon>Gunneridae</taxon>
        <taxon>Pentapetalae</taxon>
        <taxon>rosids</taxon>
        <taxon>fabids</taxon>
        <taxon>Fabales</taxon>
        <taxon>Fabaceae</taxon>
        <taxon>Papilionoideae</taxon>
        <taxon>50 kb inversion clade</taxon>
        <taxon>NPAAA clade</taxon>
        <taxon>indigoferoid/millettioid clade</taxon>
        <taxon>Phaseoleae</taxon>
        <taxon>Cajanus</taxon>
    </lineage>
</organism>
<dbReference type="OMA" id="HFNINTV"/>
<evidence type="ECO:0000259" key="1">
    <source>
        <dbReference type="Pfam" id="PF13456"/>
    </source>
</evidence>
<keyword evidence="3" id="KW-1185">Reference proteome</keyword>
<dbReference type="InterPro" id="IPR002156">
    <property type="entry name" value="RNaseH_domain"/>
</dbReference>
<proteinExistence type="predicted"/>
<dbReference type="GO" id="GO:0003676">
    <property type="term" value="F:nucleic acid binding"/>
    <property type="evidence" value="ECO:0007669"/>
    <property type="project" value="InterPro"/>
</dbReference>
<evidence type="ECO:0000313" key="2">
    <source>
        <dbReference type="EMBL" id="KYP61053.1"/>
    </source>
</evidence>
<dbReference type="SUPFAM" id="SSF53098">
    <property type="entry name" value="Ribonuclease H-like"/>
    <property type="match status" value="1"/>
</dbReference>
<dbReference type="InterPro" id="IPR053151">
    <property type="entry name" value="RNase_H-like"/>
</dbReference>
<dbReference type="Gramene" id="C.cajan_22804.t">
    <property type="protein sequence ID" value="C.cajan_22804.t.cds1"/>
    <property type="gene ID" value="C.cajan_22804"/>
</dbReference>
<dbReference type="Proteomes" id="UP000075243">
    <property type="component" value="Chromosome 9"/>
</dbReference>
<dbReference type="InterPro" id="IPR044730">
    <property type="entry name" value="RNase_H-like_dom_plant"/>
</dbReference>
<evidence type="ECO:0000313" key="3">
    <source>
        <dbReference type="Proteomes" id="UP000075243"/>
    </source>
</evidence>
<dbReference type="GO" id="GO:0004523">
    <property type="term" value="F:RNA-DNA hybrid ribonuclease activity"/>
    <property type="evidence" value="ECO:0007669"/>
    <property type="project" value="InterPro"/>
</dbReference>
<dbReference type="InterPro" id="IPR036397">
    <property type="entry name" value="RNaseH_sf"/>
</dbReference>
<gene>
    <name evidence="2" type="ORF">KK1_023477</name>
</gene>
<dbReference type="CDD" id="cd06222">
    <property type="entry name" value="RNase_H_like"/>
    <property type="match status" value="1"/>
</dbReference>
<accession>A0A151T1X3</accession>
<dbReference type="AlphaFoldDB" id="A0A151T1X3"/>
<dbReference type="PANTHER" id="PTHR47723:SF19">
    <property type="entry name" value="POLYNUCLEOTIDYL TRANSFERASE, RIBONUCLEASE H-LIKE SUPERFAMILY PROTEIN"/>
    <property type="match status" value="1"/>
</dbReference>
<reference evidence="2 3" key="1">
    <citation type="journal article" date="2012" name="Nat. Biotechnol.">
        <title>Draft genome sequence of pigeonpea (Cajanus cajan), an orphan legume crop of resource-poor farmers.</title>
        <authorList>
            <person name="Varshney R.K."/>
            <person name="Chen W."/>
            <person name="Li Y."/>
            <person name="Bharti A.K."/>
            <person name="Saxena R.K."/>
            <person name="Schlueter J.A."/>
            <person name="Donoghue M.T."/>
            <person name="Azam S."/>
            <person name="Fan G."/>
            <person name="Whaley A.M."/>
            <person name="Farmer A.D."/>
            <person name="Sheridan J."/>
            <person name="Iwata A."/>
            <person name="Tuteja R."/>
            <person name="Penmetsa R.V."/>
            <person name="Wu W."/>
            <person name="Upadhyaya H.D."/>
            <person name="Yang S.P."/>
            <person name="Shah T."/>
            <person name="Saxena K.B."/>
            <person name="Michael T."/>
            <person name="McCombie W.R."/>
            <person name="Yang B."/>
            <person name="Zhang G."/>
            <person name="Yang H."/>
            <person name="Wang J."/>
            <person name="Spillane C."/>
            <person name="Cook D.R."/>
            <person name="May G.D."/>
            <person name="Xu X."/>
            <person name="Jackson S.A."/>
        </authorList>
    </citation>
    <scope>NUCLEOTIDE SEQUENCE [LARGE SCALE GENOMIC DNA]</scope>
    <source>
        <strain evidence="3">cv. Asha</strain>
    </source>
</reference>
<dbReference type="EMBL" id="CM003611">
    <property type="protein sequence ID" value="KYP61053.1"/>
    <property type="molecule type" value="Genomic_DNA"/>
</dbReference>
<dbReference type="PANTHER" id="PTHR47723">
    <property type="entry name" value="OS05G0353850 PROTEIN"/>
    <property type="match status" value="1"/>
</dbReference>
<dbReference type="Pfam" id="PF13456">
    <property type="entry name" value="RVT_3"/>
    <property type="match status" value="1"/>
</dbReference>
<dbReference type="STRING" id="3821.A0A151T1X3"/>
<name>A0A151T1X3_CAJCA</name>
<feature type="domain" description="RNase H type-1" evidence="1">
    <location>
        <begin position="1"/>
        <end position="104"/>
    </location>
</feature>
<protein>
    <submittedName>
        <fullName evidence="2">Ribonuclease H protein At1g65750 family</fullName>
    </submittedName>
</protein>
<dbReference type="InterPro" id="IPR012337">
    <property type="entry name" value="RNaseH-like_sf"/>
</dbReference>
<sequence>MRDSAGRFVLAYSGRLGHVSTVEAELLAILHGLRIIRSHNVNARVQVESDSSMAVDLISDGCPRHHSCFNIIEEIKSLCFQLNIISCSHIFREANRVADALAKNMILSKENIIVFNAPPNCIQELLLIDMSASSNFNN</sequence>
<dbReference type="Gene3D" id="3.30.420.10">
    <property type="entry name" value="Ribonuclease H-like superfamily/Ribonuclease H"/>
    <property type="match status" value="1"/>
</dbReference>